<keyword evidence="8" id="KW-1015">Disulfide bond</keyword>
<proteinExistence type="inferred from homology"/>
<dbReference type="InterPro" id="IPR043601">
    <property type="entry name" value="Rspo_Fu-CRD_dom"/>
</dbReference>
<dbReference type="FunFam" id="2.20.100.10:FF:000043">
    <property type="entry name" value="R-spondin 3"/>
    <property type="match status" value="1"/>
</dbReference>
<protein>
    <submittedName>
        <fullName evidence="12">R-spondin 3</fullName>
    </submittedName>
</protein>
<dbReference type="InterPro" id="IPR036383">
    <property type="entry name" value="TSP1_rpt_sf"/>
</dbReference>
<dbReference type="CDD" id="cd00064">
    <property type="entry name" value="FU"/>
    <property type="match status" value="1"/>
</dbReference>
<evidence type="ECO:0000256" key="6">
    <source>
        <dbReference type="ARBA" id="ARBA00022687"/>
    </source>
</evidence>
<evidence type="ECO:0000256" key="9">
    <source>
        <dbReference type="ARBA" id="ARBA00023180"/>
    </source>
</evidence>
<keyword evidence="7" id="KW-0732">Signal</keyword>
<dbReference type="Pfam" id="PF19028">
    <property type="entry name" value="TSP1_spondin"/>
    <property type="match status" value="1"/>
</dbReference>
<evidence type="ECO:0000256" key="8">
    <source>
        <dbReference type="ARBA" id="ARBA00023157"/>
    </source>
</evidence>
<dbReference type="SUPFAM" id="SSF57184">
    <property type="entry name" value="Growth factor receptor domain"/>
    <property type="match status" value="1"/>
</dbReference>
<dbReference type="Proteomes" id="UP000008672">
    <property type="component" value="Unassembled WGS sequence"/>
</dbReference>
<dbReference type="PANTHER" id="PTHR46987">
    <property type="entry name" value="NEUROHYPOPHYSIAL HORMONES, N-TERMINAL DOMAIN CONTAINING PROTEIN"/>
    <property type="match status" value="1"/>
</dbReference>
<dbReference type="SMART" id="SM00209">
    <property type="entry name" value="TSP1"/>
    <property type="match status" value="1"/>
</dbReference>
<dbReference type="EMBL" id="AFYH01175223">
    <property type="status" value="NOT_ANNOTATED_CDS"/>
    <property type="molecule type" value="Genomic_DNA"/>
</dbReference>
<dbReference type="SUPFAM" id="SSF82895">
    <property type="entry name" value="TSP-1 type 1 repeat"/>
    <property type="match status" value="1"/>
</dbReference>
<comment type="subcellular location">
    <subcellularLocation>
        <location evidence="1">Secreted</location>
    </subcellularLocation>
</comment>
<feature type="domain" description="Spondin-like TSP1" evidence="11">
    <location>
        <begin position="147"/>
        <end position="202"/>
    </location>
</feature>
<keyword evidence="6" id="KW-0879">Wnt signaling pathway</keyword>
<evidence type="ECO:0000313" key="12">
    <source>
        <dbReference type="Ensembl" id="ENSLACP00000009679.1"/>
    </source>
</evidence>
<keyword evidence="5" id="KW-0358">Heparin-binding</keyword>
<evidence type="ECO:0000256" key="2">
    <source>
        <dbReference type="ARBA" id="ARBA00007308"/>
    </source>
</evidence>
<dbReference type="HOGENOM" id="CLU_064219_0_2_1"/>
<dbReference type="PROSITE" id="PS50092">
    <property type="entry name" value="TSP1"/>
    <property type="match status" value="1"/>
</dbReference>
<keyword evidence="4" id="KW-0716">Sensory transduction</keyword>
<organism evidence="12 13">
    <name type="scientific">Latimeria chalumnae</name>
    <name type="common">Coelacanth</name>
    <dbReference type="NCBI Taxonomy" id="7897"/>
    <lineage>
        <taxon>Eukaryota</taxon>
        <taxon>Metazoa</taxon>
        <taxon>Chordata</taxon>
        <taxon>Craniata</taxon>
        <taxon>Vertebrata</taxon>
        <taxon>Euteleostomi</taxon>
        <taxon>Coelacanthiformes</taxon>
        <taxon>Coelacanthidae</taxon>
        <taxon>Latimeria</taxon>
    </lineage>
</organism>
<dbReference type="InterPro" id="IPR044004">
    <property type="entry name" value="TSP1_spondin_dom"/>
</dbReference>
<dbReference type="Gene3D" id="2.20.100.10">
    <property type="entry name" value="Thrombospondin type-1 (TSP1) repeat"/>
    <property type="match status" value="1"/>
</dbReference>
<dbReference type="STRING" id="7897.ENSLACP00000009679"/>
<dbReference type="eggNOG" id="KOG3525">
    <property type="taxonomic scope" value="Eukaryota"/>
</dbReference>
<evidence type="ECO:0000256" key="7">
    <source>
        <dbReference type="ARBA" id="ARBA00022729"/>
    </source>
</evidence>
<dbReference type="OMA" id="IWILHFM"/>
<evidence type="ECO:0000259" key="11">
    <source>
        <dbReference type="Pfam" id="PF19028"/>
    </source>
</evidence>
<sequence length="213" mass="23714">THAHIQSWNAFFMLSSVILKYKEQQKVVQAKAHLSESQGCQGGCATCSDYNGCLTCKPRLFFFLERNGMKQTGVCLSSCPSGYYGIRTPEINKCAKCKADCDTCFNKNFCTGCKTGFYLHKGRCHSICPEGLEPNNQRTECTATVHCEVTEWGAWSPCTKKGKKCGFKRGTETRVREILQHPSAQGKPCAPTSETRQCTVQRKKCLKGDRGKV</sequence>
<dbReference type="SMART" id="SM00261">
    <property type="entry name" value="FU"/>
    <property type="match status" value="2"/>
</dbReference>
<reference evidence="12" key="2">
    <citation type="submission" date="2025-08" db="UniProtKB">
        <authorList>
            <consortium name="Ensembl"/>
        </authorList>
    </citation>
    <scope>IDENTIFICATION</scope>
</reference>
<dbReference type="EMBL" id="AFYH01175222">
    <property type="status" value="NOT_ANNOTATED_CDS"/>
    <property type="molecule type" value="Genomic_DNA"/>
</dbReference>
<dbReference type="GO" id="GO:0005576">
    <property type="term" value="C:extracellular region"/>
    <property type="evidence" value="ECO:0007669"/>
    <property type="project" value="UniProtKB-SubCell"/>
</dbReference>
<dbReference type="GO" id="GO:0016055">
    <property type="term" value="P:Wnt signaling pathway"/>
    <property type="evidence" value="ECO:0007669"/>
    <property type="project" value="UniProtKB-KW"/>
</dbReference>
<evidence type="ECO:0000256" key="1">
    <source>
        <dbReference type="ARBA" id="ARBA00004613"/>
    </source>
</evidence>
<dbReference type="Pfam" id="PF15913">
    <property type="entry name" value="Furin-like_2"/>
    <property type="match status" value="1"/>
</dbReference>
<dbReference type="GeneTree" id="ENSGT00940000157815"/>
<comment type="similarity">
    <text evidence="2">Belongs to the R-spondin family.</text>
</comment>
<feature type="domain" description="R-spondin Fu-CRD" evidence="10">
    <location>
        <begin position="42"/>
        <end position="141"/>
    </location>
</feature>
<dbReference type="InterPro" id="IPR006212">
    <property type="entry name" value="Furin_repeat"/>
</dbReference>
<accession>H3AJ58</accession>
<dbReference type="InterPro" id="IPR051514">
    <property type="entry name" value="R-spondin"/>
</dbReference>
<dbReference type="AlphaFoldDB" id="H3AJ58"/>
<dbReference type="InterPro" id="IPR009030">
    <property type="entry name" value="Growth_fac_rcpt_cys_sf"/>
</dbReference>
<evidence type="ECO:0000256" key="4">
    <source>
        <dbReference type="ARBA" id="ARBA00022606"/>
    </source>
</evidence>
<dbReference type="Bgee" id="ENSLACG00000008534">
    <property type="expression patterns" value="Expressed in pectoral fin and 1 other cell type or tissue"/>
</dbReference>
<dbReference type="PANTHER" id="PTHR46987:SF1">
    <property type="entry name" value="R-SPONDIN-3"/>
    <property type="match status" value="1"/>
</dbReference>
<name>H3AJ58_LATCH</name>
<dbReference type="Ensembl" id="ENSLACT00000009753.1">
    <property type="protein sequence ID" value="ENSLACP00000009679.1"/>
    <property type="gene ID" value="ENSLACG00000008534.1"/>
</dbReference>
<dbReference type="InterPro" id="IPR000884">
    <property type="entry name" value="TSP1_rpt"/>
</dbReference>
<dbReference type="GO" id="GO:0008201">
    <property type="term" value="F:heparin binding"/>
    <property type="evidence" value="ECO:0007669"/>
    <property type="project" value="UniProtKB-KW"/>
</dbReference>
<keyword evidence="3" id="KW-0964">Secreted</keyword>
<keyword evidence="13" id="KW-1185">Reference proteome</keyword>
<dbReference type="FunCoup" id="H3AJ58">
    <property type="interactions" value="277"/>
</dbReference>
<evidence type="ECO:0000259" key="10">
    <source>
        <dbReference type="Pfam" id="PF15913"/>
    </source>
</evidence>
<evidence type="ECO:0000256" key="3">
    <source>
        <dbReference type="ARBA" id="ARBA00022525"/>
    </source>
</evidence>
<reference evidence="13" key="1">
    <citation type="submission" date="2011-08" db="EMBL/GenBank/DDBJ databases">
        <title>The draft genome of Latimeria chalumnae.</title>
        <authorList>
            <person name="Di Palma F."/>
            <person name="Alfoldi J."/>
            <person name="Johnson J."/>
            <person name="Berlin A."/>
            <person name="Gnerre S."/>
            <person name="Jaffe D."/>
            <person name="MacCallum I."/>
            <person name="Young S."/>
            <person name="Walker B.J."/>
            <person name="Lander E."/>
            <person name="Lindblad-Toh K."/>
        </authorList>
    </citation>
    <scope>NUCLEOTIDE SEQUENCE [LARGE SCALE GENOMIC DNA]</scope>
    <source>
        <strain evidence="13">Wild caught</strain>
    </source>
</reference>
<gene>
    <name evidence="12" type="primary">RSPO3</name>
</gene>
<evidence type="ECO:0000256" key="5">
    <source>
        <dbReference type="ARBA" id="ARBA00022674"/>
    </source>
</evidence>
<dbReference type="Gene3D" id="2.10.220.10">
    <property type="entry name" value="Hormone Receptor, Insulin-like Growth Factor Receptor 1, Chain A, domain 2"/>
    <property type="match status" value="1"/>
</dbReference>
<reference evidence="12" key="3">
    <citation type="submission" date="2025-09" db="UniProtKB">
        <authorList>
            <consortium name="Ensembl"/>
        </authorList>
    </citation>
    <scope>IDENTIFICATION</scope>
</reference>
<evidence type="ECO:0000313" key="13">
    <source>
        <dbReference type="Proteomes" id="UP000008672"/>
    </source>
</evidence>
<dbReference type="InParanoid" id="H3AJ58"/>
<keyword evidence="9" id="KW-0325">Glycoprotein</keyword>